<protein>
    <submittedName>
        <fullName evidence="2">Uncharacterized protein</fullName>
    </submittedName>
</protein>
<evidence type="ECO:0000256" key="1">
    <source>
        <dbReference type="SAM" id="MobiDB-lite"/>
    </source>
</evidence>
<accession>A0A1Y2HGE3</accession>
<evidence type="ECO:0000313" key="3">
    <source>
        <dbReference type="Proteomes" id="UP000193411"/>
    </source>
</evidence>
<dbReference type="AlphaFoldDB" id="A0A1Y2HGE3"/>
<evidence type="ECO:0000313" key="2">
    <source>
        <dbReference type="EMBL" id="ORZ33609.1"/>
    </source>
</evidence>
<gene>
    <name evidence="2" type="ORF">BCR44DRAFT_1437805</name>
</gene>
<dbReference type="Proteomes" id="UP000193411">
    <property type="component" value="Unassembled WGS sequence"/>
</dbReference>
<comment type="caution">
    <text evidence="2">The sequence shown here is derived from an EMBL/GenBank/DDBJ whole genome shotgun (WGS) entry which is preliminary data.</text>
</comment>
<name>A0A1Y2HGE3_9FUNG</name>
<organism evidence="2 3">
    <name type="scientific">Catenaria anguillulae PL171</name>
    <dbReference type="NCBI Taxonomy" id="765915"/>
    <lineage>
        <taxon>Eukaryota</taxon>
        <taxon>Fungi</taxon>
        <taxon>Fungi incertae sedis</taxon>
        <taxon>Blastocladiomycota</taxon>
        <taxon>Blastocladiomycetes</taxon>
        <taxon>Blastocladiales</taxon>
        <taxon>Catenariaceae</taxon>
        <taxon>Catenaria</taxon>
    </lineage>
</organism>
<sequence>MTDKSSLSSLDMVAKFALYVRSSLLSCTKHSCSAWRISASRTWWWTRRWSRKRFGRGQHGNGSARQLFAAMRAPQTTRRELWLAAVELQASPSQALPSASRPSPGSALPCRHTLPLEPSMAQETLVNTGRPPKPYAQPRWDGVQGPRALV</sequence>
<dbReference type="EMBL" id="MCFL01000034">
    <property type="protein sequence ID" value="ORZ33609.1"/>
    <property type="molecule type" value="Genomic_DNA"/>
</dbReference>
<feature type="non-terminal residue" evidence="2">
    <location>
        <position position="150"/>
    </location>
</feature>
<proteinExistence type="predicted"/>
<feature type="region of interest" description="Disordered" evidence="1">
    <location>
        <begin position="124"/>
        <end position="150"/>
    </location>
</feature>
<keyword evidence="3" id="KW-1185">Reference proteome</keyword>
<reference evidence="2 3" key="1">
    <citation type="submission" date="2016-07" db="EMBL/GenBank/DDBJ databases">
        <title>Pervasive Adenine N6-methylation of Active Genes in Fungi.</title>
        <authorList>
            <consortium name="DOE Joint Genome Institute"/>
            <person name="Mondo S.J."/>
            <person name="Dannebaum R.O."/>
            <person name="Kuo R.C."/>
            <person name="Labutti K."/>
            <person name="Haridas S."/>
            <person name="Kuo A."/>
            <person name="Salamov A."/>
            <person name="Ahrendt S.R."/>
            <person name="Lipzen A."/>
            <person name="Sullivan W."/>
            <person name="Andreopoulos W.B."/>
            <person name="Clum A."/>
            <person name="Lindquist E."/>
            <person name="Daum C."/>
            <person name="Ramamoorthy G.K."/>
            <person name="Gryganskyi A."/>
            <person name="Culley D."/>
            <person name="Magnuson J.K."/>
            <person name="James T.Y."/>
            <person name="O'Malley M.A."/>
            <person name="Stajich J.E."/>
            <person name="Spatafora J.W."/>
            <person name="Visel A."/>
            <person name="Grigoriev I.V."/>
        </authorList>
    </citation>
    <scope>NUCLEOTIDE SEQUENCE [LARGE SCALE GENOMIC DNA]</scope>
    <source>
        <strain evidence="2 3">PL171</strain>
    </source>
</reference>